<evidence type="ECO:0000313" key="7">
    <source>
        <dbReference type="EMBL" id="KXB00003.1"/>
    </source>
</evidence>
<comment type="similarity">
    <text evidence="1">Belongs to the ABC transporter superfamily.</text>
</comment>
<name>A0A133V0P3_9EURY</name>
<keyword evidence="5" id="KW-0029">Amino-acid transport</keyword>
<keyword evidence="8" id="KW-1185">Reference proteome</keyword>
<dbReference type="GO" id="GO:0016887">
    <property type="term" value="F:ATP hydrolysis activity"/>
    <property type="evidence" value="ECO:0007669"/>
    <property type="project" value="InterPro"/>
</dbReference>
<dbReference type="PROSITE" id="PS00211">
    <property type="entry name" value="ABC_TRANSPORTER_1"/>
    <property type="match status" value="1"/>
</dbReference>
<dbReference type="InterPro" id="IPR003593">
    <property type="entry name" value="AAA+_ATPase"/>
</dbReference>
<accession>A0A133V0P3</accession>
<dbReference type="GO" id="GO:0015807">
    <property type="term" value="P:L-amino acid transport"/>
    <property type="evidence" value="ECO:0007669"/>
    <property type="project" value="TreeGrafter"/>
</dbReference>
<dbReference type="CDD" id="cd03224">
    <property type="entry name" value="ABC_TM1139_LivF_branched"/>
    <property type="match status" value="1"/>
</dbReference>
<dbReference type="EMBL" id="LHXU01000023">
    <property type="protein sequence ID" value="KXB00003.1"/>
    <property type="molecule type" value="Genomic_DNA"/>
</dbReference>
<keyword evidence="3" id="KW-0547">Nucleotide-binding</keyword>
<gene>
    <name evidence="7" type="ORF">AKJ40_02045</name>
</gene>
<keyword evidence="4" id="KW-0067">ATP-binding</keyword>
<evidence type="ECO:0000256" key="2">
    <source>
        <dbReference type="ARBA" id="ARBA00022448"/>
    </source>
</evidence>
<sequence length="240" mass="26634">MSEELLRAEDIVSGYTRDLDIIKGASISVSEGQLTALIGPNGCGKSTFLKTILGYIKPRQGKIWFKGEDITETDPYELVESGISYIPQGRTVFRNMSVEENLDMGLWPMRGESKKKKEAIETVYEMFPFLAERKKDSADHLSGGQRQMLSLARAVALQPDLLMLDEPSLGLAPSLVDEVFEHIRNVNEQGITVLVIEQKAAEILKVADYGYVLDEGELAFSDAAEDLLENDEVKKLYLGG</sequence>
<dbReference type="Gene3D" id="3.40.50.300">
    <property type="entry name" value="P-loop containing nucleotide triphosphate hydrolases"/>
    <property type="match status" value="1"/>
</dbReference>
<dbReference type="PANTHER" id="PTHR43820">
    <property type="entry name" value="HIGH-AFFINITY BRANCHED-CHAIN AMINO ACID TRANSPORT ATP-BINDING PROTEIN LIVF"/>
    <property type="match status" value="1"/>
</dbReference>
<dbReference type="PATRIC" id="fig|1698270.3.peg.414"/>
<dbReference type="GO" id="GO:0005524">
    <property type="term" value="F:ATP binding"/>
    <property type="evidence" value="ECO:0007669"/>
    <property type="project" value="UniProtKB-KW"/>
</dbReference>
<proteinExistence type="inferred from homology"/>
<reference evidence="7 8" key="1">
    <citation type="journal article" date="2016" name="Sci. Rep.">
        <title>Metabolic traits of an uncultured archaeal lineage -MSBL1- from brine pools of the Red Sea.</title>
        <authorList>
            <person name="Mwirichia R."/>
            <person name="Alam I."/>
            <person name="Rashid M."/>
            <person name="Vinu M."/>
            <person name="Ba-Alawi W."/>
            <person name="Anthony Kamau A."/>
            <person name="Kamanda Ngugi D."/>
            <person name="Goker M."/>
            <person name="Klenk H.P."/>
            <person name="Bajic V."/>
            <person name="Stingl U."/>
        </authorList>
    </citation>
    <scope>NUCLEOTIDE SEQUENCE [LARGE SCALE GENOMIC DNA]</scope>
    <source>
        <strain evidence="7">SCGC-AAA259M10</strain>
    </source>
</reference>
<protein>
    <recommendedName>
        <fullName evidence="6">ABC transporter domain-containing protein</fullName>
    </recommendedName>
</protein>
<dbReference type="PANTHER" id="PTHR43820:SF4">
    <property type="entry name" value="HIGH-AFFINITY BRANCHED-CHAIN AMINO ACID TRANSPORT ATP-BINDING PROTEIN LIVF"/>
    <property type="match status" value="1"/>
</dbReference>
<dbReference type="InterPro" id="IPR027417">
    <property type="entry name" value="P-loop_NTPase"/>
</dbReference>
<dbReference type="Proteomes" id="UP000070341">
    <property type="component" value="Unassembled WGS sequence"/>
</dbReference>
<feature type="domain" description="ABC transporter" evidence="6">
    <location>
        <begin position="6"/>
        <end position="240"/>
    </location>
</feature>
<evidence type="ECO:0000256" key="4">
    <source>
        <dbReference type="ARBA" id="ARBA00022840"/>
    </source>
</evidence>
<dbReference type="PROSITE" id="PS50893">
    <property type="entry name" value="ABC_TRANSPORTER_2"/>
    <property type="match status" value="1"/>
</dbReference>
<evidence type="ECO:0000256" key="3">
    <source>
        <dbReference type="ARBA" id="ARBA00022741"/>
    </source>
</evidence>
<dbReference type="InterPro" id="IPR003439">
    <property type="entry name" value="ABC_transporter-like_ATP-bd"/>
</dbReference>
<dbReference type="SMART" id="SM00382">
    <property type="entry name" value="AAA"/>
    <property type="match status" value="1"/>
</dbReference>
<dbReference type="InterPro" id="IPR052156">
    <property type="entry name" value="BCAA_Transport_ATP-bd_LivF"/>
</dbReference>
<evidence type="ECO:0000256" key="1">
    <source>
        <dbReference type="ARBA" id="ARBA00005417"/>
    </source>
</evidence>
<keyword evidence="2" id="KW-0813">Transport</keyword>
<dbReference type="AlphaFoldDB" id="A0A133V0P3"/>
<dbReference type="Pfam" id="PF00005">
    <property type="entry name" value="ABC_tran"/>
    <property type="match status" value="1"/>
</dbReference>
<dbReference type="SUPFAM" id="SSF52540">
    <property type="entry name" value="P-loop containing nucleoside triphosphate hydrolases"/>
    <property type="match status" value="1"/>
</dbReference>
<comment type="caution">
    <text evidence="7">The sequence shown here is derived from an EMBL/GenBank/DDBJ whole genome shotgun (WGS) entry which is preliminary data.</text>
</comment>
<dbReference type="GO" id="GO:0015658">
    <property type="term" value="F:branched-chain amino acid transmembrane transporter activity"/>
    <property type="evidence" value="ECO:0007669"/>
    <property type="project" value="TreeGrafter"/>
</dbReference>
<evidence type="ECO:0000313" key="8">
    <source>
        <dbReference type="Proteomes" id="UP000070341"/>
    </source>
</evidence>
<organism evidence="7 8">
    <name type="scientific">candidate division MSBL1 archaeon SCGC-AAA259M10</name>
    <dbReference type="NCBI Taxonomy" id="1698270"/>
    <lineage>
        <taxon>Archaea</taxon>
        <taxon>Methanobacteriati</taxon>
        <taxon>Methanobacteriota</taxon>
        <taxon>candidate division MSBL1</taxon>
    </lineage>
</organism>
<dbReference type="InterPro" id="IPR017871">
    <property type="entry name" value="ABC_transporter-like_CS"/>
</dbReference>
<evidence type="ECO:0000259" key="6">
    <source>
        <dbReference type="PROSITE" id="PS50893"/>
    </source>
</evidence>
<evidence type="ECO:0000256" key="5">
    <source>
        <dbReference type="ARBA" id="ARBA00022970"/>
    </source>
</evidence>